<feature type="compositionally biased region" description="Basic and acidic residues" evidence="2">
    <location>
        <begin position="322"/>
        <end position="341"/>
    </location>
</feature>
<evidence type="ECO:0000256" key="3">
    <source>
        <dbReference type="SAM" id="SignalP"/>
    </source>
</evidence>
<dbReference type="PANTHER" id="PTHR42776">
    <property type="entry name" value="SERINE PEPTIDASE S9 FAMILY MEMBER"/>
    <property type="match status" value="1"/>
</dbReference>
<dbReference type="KEGG" id="sus:Acid_4956"/>
<evidence type="ECO:0000313" key="6">
    <source>
        <dbReference type="EMBL" id="ABJ85913.1"/>
    </source>
</evidence>
<feature type="domain" description="Lipoprotein LpqB C-terminal" evidence="5">
    <location>
        <begin position="87"/>
        <end position="157"/>
    </location>
</feature>
<dbReference type="eggNOG" id="COG1506">
    <property type="taxonomic scope" value="Bacteria"/>
</dbReference>
<evidence type="ECO:0000256" key="1">
    <source>
        <dbReference type="ARBA" id="ARBA00022801"/>
    </source>
</evidence>
<dbReference type="Pfam" id="PF00326">
    <property type="entry name" value="Peptidase_S9"/>
    <property type="match status" value="1"/>
</dbReference>
<organism evidence="6">
    <name type="scientific">Solibacter usitatus (strain Ellin6076)</name>
    <dbReference type="NCBI Taxonomy" id="234267"/>
    <lineage>
        <taxon>Bacteria</taxon>
        <taxon>Pseudomonadati</taxon>
        <taxon>Acidobacteriota</taxon>
        <taxon>Terriglobia</taxon>
        <taxon>Bryobacterales</taxon>
        <taxon>Solibacteraceae</taxon>
        <taxon>Candidatus Solibacter</taxon>
    </lineage>
</organism>
<dbReference type="Gene3D" id="2.120.10.30">
    <property type="entry name" value="TolB, C-terminal domain"/>
    <property type="match status" value="2"/>
</dbReference>
<dbReference type="STRING" id="234267.Acid_4956"/>
<protein>
    <submittedName>
        <fullName evidence="6">Peptidase S9, prolyl oligopeptidase active site domain protein</fullName>
    </submittedName>
</protein>
<dbReference type="SUPFAM" id="SSF82171">
    <property type="entry name" value="DPP6 N-terminal domain-like"/>
    <property type="match status" value="1"/>
</dbReference>
<feature type="signal peptide" evidence="3">
    <location>
        <begin position="1"/>
        <end position="21"/>
    </location>
</feature>
<dbReference type="OrthoDB" id="127139at2"/>
<dbReference type="AlphaFoldDB" id="Q01WQ2"/>
<dbReference type="InterPro" id="IPR018910">
    <property type="entry name" value="LpqB_C"/>
</dbReference>
<dbReference type="InterPro" id="IPR001375">
    <property type="entry name" value="Peptidase_S9_cat"/>
</dbReference>
<dbReference type="GO" id="GO:0004252">
    <property type="term" value="F:serine-type endopeptidase activity"/>
    <property type="evidence" value="ECO:0007669"/>
    <property type="project" value="TreeGrafter"/>
</dbReference>
<dbReference type="Pfam" id="PF10647">
    <property type="entry name" value="Gmad1"/>
    <property type="match status" value="1"/>
</dbReference>
<dbReference type="InterPro" id="IPR011042">
    <property type="entry name" value="6-blade_b-propeller_TolB-like"/>
</dbReference>
<evidence type="ECO:0000259" key="4">
    <source>
        <dbReference type="Pfam" id="PF00326"/>
    </source>
</evidence>
<gene>
    <name evidence="6" type="ordered locus">Acid_4956</name>
</gene>
<dbReference type="InParanoid" id="Q01WQ2"/>
<dbReference type="PANTHER" id="PTHR42776:SF27">
    <property type="entry name" value="DIPEPTIDYL PEPTIDASE FAMILY MEMBER 6"/>
    <property type="match status" value="1"/>
</dbReference>
<evidence type="ECO:0000256" key="2">
    <source>
        <dbReference type="SAM" id="MobiDB-lite"/>
    </source>
</evidence>
<dbReference type="SUPFAM" id="SSF53474">
    <property type="entry name" value="alpha/beta-Hydrolases"/>
    <property type="match status" value="1"/>
</dbReference>
<dbReference type="HOGENOM" id="CLU_008615_2_1_0"/>
<evidence type="ECO:0000259" key="5">
    <source>
        <dbReference type="Pfam" id="PF10647"/>
    </source>
</evidence>
<proteinExistence type="predicted"/>
<dbReference type="EMBL" id="CP000473">
    <property type="protein sequence ID" value="ABJ85913.1"/>
    <property type="molecule type" value="Genomic_DNA"/>
</dbReference>
<reference evidence="6" key="1">
    <citation type="submission" date="2006-10" db="EMBL/GenBank/DDBJ databases">
        <title>Complete sequence of Solibacter usitatus Ellin6076.</title>
        <authorList>
            <consortium name="US DOE Joint Genome Institute"/>
            <person name="Copeland A."/>
            <person name="Lucas S."/>
            <person name="Lapidus A."/>
            <person name="Barry K."/>
            <person name="Detter J.C."/>
            <person name="Glavina del Rio T."/>
            <person name="Hammon N."/>
            <person name="Israni S."/>
            <person name="Dalin E."/>
            <person name="Tice H."/>
            <person name="Pitluck S."/>
            <person name="Thompson L.S."/>
            <person name="Brettin T."/>
            <person name="Bruce D."/>
            <person name="Han C."/>
            <person name="Tapia R."/>
            <person name="Gilna P."/>
            <person name="Schmutz J."/>
            <person name="Larimer F."/>
            <person name="Land M."/>
            <person name="Hauser L."/>
            <person name="Kyrpides N."/>
            <person name="Mikhailova N."/>
            <person name="Janssen P.H."/>
            <person name="Kuske C.R."/>
            <person name="Richardson P."/>
        </authorList>
    </citation>
    <scope>NUCLEOTIDE SEQUENCE</scope>
    <source>
        <strain evidence="6">Ellin6076</strain>
    </source>
</reference>
<feature type="chain" id="PRO_5004163370" evidence="3">
    <location>
        <begin position="22"/>
        <end position="751"/>
    </location>
</feature>
<dbReference type="GO" id="GO:0006508">
    <property type="term" value="P:proteolysis"/>
    <property type="evidence" value="ECO:0007669"/>
    <property type="project" value="InterPro"/>
</dbReference>
<dbReference type="InterPro" id="IPR029058">
    <property type="entry name" value="AB_hydrolase_fold"/>
</dbReference>
<accession>Q01WQ2</accession>
<feature type="region of interest" description="Disordered" evidence="2">
    <location>
        <begin position="312"/>
        <end position="341"/>
    </location>
</feature>
<keyword evidence="1" id="KW-0378">Hydrolase</keyword>
<keyword evidence="3" id="KW-0732">Signal</keyword>
<dbReference type="ESTHER" id="solus-q440e6">
    <property type="family name" value="Prolyl_oligopeptidase_S9"/>
</dbReference>
<sequence length="751" mass="83156" precursor="true">MTRARLRLGFCFAGLAFSAIAASDSTFGVEDMLDVRTVNIGALSDNGRWLAATSGSLRDRIGIDNHRFADPTYIAPNHQDLLVIDTQSGASRKVFADRRQVTALAWSPDGARLAMLALSGETYVPVIWDRASGQQIAVPLPAGKIAAENAELRWSGDGARLLINLRPAEWRAKAAERFRQETQGMVVFHSSKEPFLAWDDVRRMSLEKSLAAFEVKTGKWTELIANAKLGAYELTEDGAALTYQSDNTKKTDYDVIGGTDNELRTMPAAGGNSTVLLKSTKGLTLIWSRDGRRYAYSKDGVVMLGGIEGGEAKPVAGAKPPAPDKDKPEEPTDAEKEKRAKERFTAVRLSPKGDFLLASNKEGLWMVDTASHTRDLFIKMPEEDKLAPRYDAVGWNAEGSVLYLSYSSRIRWERGLARYDVRSKKVSELWKDNHIYSNFRVSKDGSTIVFTAAAGNRPSDLYAVTDEMKAARRLTTLNPQIEQKQLGNTELVTYLDADGKKLNGVLYYPADYQPGRKYPTIVLVYEQFFDDVFNSFNSLLTANGYAVLQPSVEFETGFPGESWLKGATAAVNKVIDMGVADPDRLGIQGTSYGGYATNLLITQTNRFKAAVNVSGKVDMISFYTDSPRLGVRNIHAPEKSQDRLGATLWQQPQKYLQHSAILYADRIKTPLLLINGEQDHNVPARQGMEMYYALRRLNKEVAWVLYPNGGHGMPTSTIEEVRDYSQRILDWYAAYLKKPSDAASAPTTAGQ</sequence>
<dbReference type="Gene3D" id="3.40.50.1820">
    <property type="entry name" value="alpha/beta hydrolase"/>
    <property type="match status" value="1"/>
</dbReference>
<name>Q01WQ2_SOLUE</name>
<feature type="domain" description="Peptidase S9 prolyl oligopeptidase catalytic" evidence="4">
    <location>
        <begin position="567"/>
        <end position="738"/>
    </location>
</feature>